<dbReference type="PROSITE" id="PS50885">
    <property type="entry name" value="HAMP"/>
    <property type="match status" value="1"/>
</dbReference>
<keyword evidence="5 11" id="KW-1133">Transmembrane helix</keyword>
<evidence type="ECO:0000256" key="11">
    <source>
        <dbReference type="SAM" id="Phobius"/>
    </source>
</evidence>
<evidence type="ECO:0000256" key="4">
    <source>
        <dbReference type="ARBA" id="ARBA00022692"/>
    </source>
</evidence>
<evidence type="ECO:0000256" key="3">
    <source>
        <dbReference type="ARBA" id="ARBA00022500"/>
    </source>
</evidence>
<feature type="region of interest" description="Disordered" evidence="10">
    <location>
        <begin position="625"/>
        <end position="647"/>
    </location>
</feature>
<feature type="compositionally biased region" description="Low complexity" evidence="10">
    <location>
        <begin position="625"/>
        <end position="635"/>
    </location>
</feature>
<comment type="similarity">
    <text evidence="8">Belongs to the methyl-accepting chemotaxis (MCP) protein family.</text>
</comment>
<evidence type="ECO:0000256" key="9">
    <source>
        <dbReference type="PROSITE-ProRule" id="PRU00284"/>
    </source>
</evidence>
<comment type="subcellular location">
    <subcellularLocation>
        <location evidence="1">Cell membrane</location>
        <topology evidence="1">Multi-pass membrane protein</topology>
    </subcellularLocation>
</comment>
<dbReference type="GO" id="GO:0007165">
    <property type="term" value="P:signal transduction"/>
    <property type="evidence" value="ECO:0007669"/>
    <property type="project" value="UniProtKB-KW"/>
</dbReference>
<evidence type="ECO:0000256" key="6">
    <source>
        <dbReference type="ARBA" id="ARBA00023136"/>
    </source>
</evidence>
<keyword evidence="4 11" id="KW-0812">Transmembrane</keyword>
<dbReference type="Pfam" id="PF00672">
    <property type="entry name" value="HAMP"/>
    <property type="match status" value="1"/>
</dbReference>
<evidence type="ECO:0000313" key="14">
    <source>
        <dbReference type="EMBL" id="SHJ15501.1"/>
    </source>
</evidence>
<evidence type="ECO:0000256" key="10">
    <source>
        <dbReference type="SAM" id="MobiDB-lite"/>
    </source>
</evidence>
<dbReference type="GO" id="GO:0005886">
    <property type="term" value="C:plasma membrane"/>
    <property type="evidence" value="ECO:0007669"/>
    <property type="project" value="UniProtKB-SubCell"/>
</dbReference>
<feature type="transmembrane region" description="Helical" evidence="11">
    <location>
        <begin position="12"/>
        <end position="35"/>
    </location>
</feature>
<name>A0A1M6GZW7_9CLOT</name>
<dbReference type="CDD" id="cd12912">
    <property type="entry name" value="PDC2_MCP_like"/>
    <property type="match status" value="1"/>
</dbReference>
<dbReference type="PROSITE" id="PS50111">
    <property type="entry name" value="CHEMOTAXIS_TRANSDUC_2"/>
    <property type="match status" value="1"/>
</dbReference>
<dbReference type="EMBL" id="FQZB01000006">
    <property type="protein sequence ID" value="SHJ15501.1"/>
    <property type="molecule type" value="Genomic_DNA"/>
</dbReference>
<dbReference type="InterPro" id="IPR033479">
    <property type="entry name" value="dCache_1"/>
</dbReference>
<dbReference type="Pfam" id="PF02743">
    <property type="entry name" value="dCache_1"/>
    <property type="match status" value="1"/>
</dbReference>
<keyword evidence="3" id="KW-0145">Chemotaxis</keyword>
<dbReference type="PANTHER" id="PTHR32089">
    <property type="entry name" value="METHYL-ACCEPTING CHEMOTAXIS PROTEIN MCPB"/>
    <property type="match status" value="1"/>
</dbReference>
<evidence type="ECO:0000259" key="13">
    <source>
        <dbReference type="PROSITE" id="PS50885"/>
    </source>
</evidence>
<dbReference type="OrthoDB" id="597657at2"/>
<dbReference type="Gene3D" id="1.10.287.950">
    <property type="entry name" value="Methyl-accepting chemotaxis protein"/>
    <property type="match status" value="1"/>
</dbReference>
<dbReference type="InterPro" id="IPR004089">
    <property type="entry name" value="MCPsignal_dom"/>
</dbReference>
<feature type="domain" description="HAMP" evidence="13">
    <location>
        <begin position="309"/>
        <end position="364"/>
    </location>
</feature>
<evidence type="ECO:0000256" key="7">
    <source>
        <dbReference type="ARBA" id="ARBA00023224"/>
    </source>
</evidence>
<feature type="domain" description="Methyl-accepting transducer" evidence="12">
    <location>
        <begin position="383"/>
        <end position="647"/>
    </location>
</feature>
<dbReference type="GO" id="GO:0006935">
    <property type="term" value="P:chemotaxis"/>
    <property type="evidence" value="ECO:0007669"/>
    <property type="project" value="UniProtKB-KW"/>
</dbReference>
<dbReference type="CDD" id="cd06225">
    <property type="entry name" value="HAMP"/>
    <property type="match status" value="1"/>
</dbReference>
<dbReference type="AlphaFoldDB" id="A0A1M6GZW7"/>
<evidence type="ECO:0000256" key="2">
    <source>
        <dbReference type="ARBA" id="ARBA00022475"/>
    </source>
</evidence>
<dbReference type="SUPFAM" id="SSF58104">
    <property type="entry name" value="Methyl-accepting chemotaxis protein (MCP) signaling domain"/>
    <property type="match status" value="1"/>
</dbReference>
<reference evidence="14 15" key="1">
    <citation type="submission" date="2016-11" db="EMBL/GenBank/DDBJ databases">
        <authorList>
            <person name="Jaros S."/>
            <person name="Januszkiewicz K."/>
            <person name="Wedrychowicz H."/>
        </authorList>
    </citation>
    <scope>NUCLEOTIDE SEQUENCE [LARGE SCALE GENOMIC DNA]</scope>
    <source>
        <strain evidence="14 15">DSM 21758</strain>
    </source>
</reference>
<evidence type="ECO:0000259" key="12">
    <source>
        <dbReference type="PROSITE" id="PS50111"/>
    </source>
</evidence>
<evidence type="ECO:0000256" key="8">
    <source>
        <dbReference type="ARBA" id="ARBA00029447"/>
    </source>
</evidence>
<dbReference type="SMART" id="SM00283">
    <property type="entry name" value="MA"/>
    <property type="match status" value="1"/>
</dbReference>
<feature type="compositionally biased region" description="Polar residues" evidence="10">
    <location>
        <begin position="636"/>
        <end position="647"/>
    </location>
</feature>
<dbReference type="Gene3D" id="3.30.450.20">
    <property type="entry name" value="PAS domain"/>
    <property type="match status" value="1"/>
</dbReference>
<dbReference type="SMART" id="SM00304">
    <property type="entry name" value="HAMP"/>
    <property type="match status" value="1"/>
</dbReference>
<keyword evidence="7 9" id="KW-0807">Transducer</keyword>
<dbReference type="RefSeq" id="WP_072985999.1">
    <property type="nucleotide sequence ID" value="NZ_FQZB01000006.1"/>
</dbReference>
<dbReference type="Proteomes" id="UP000184310">
    <property type="component" value="Unassembled WGS sequence"/>
</dbReference>
<dbReference type="Pfam" id="PF00015">
    <property type="entry name" value="MCPsignal"/>
    <property type="match status" value="1"/>
</dbReference>
<dbReference type="STRING" id="1121302.SAMN02745163_01441"/>
<organism evidence="14 15">
    <name type="scientific">Clostridium cavendishii DSM 21758</name>
    <dbReference type="NCBI Taxonomy" id="1121302"/>
    <lineage>
        <taxon>Bacteria</taxon>
        <taxon>Bacillati</taxon>
        <taxon>Bacillota</taxon>
        <taxon>Clostridia</taxon>
        <taxon>Eubacteriales</taxon>
        <taxon>Clostridiaceae</taxon>
        <taxon>Clostridium</taxon>
    </lineage>
</organism>
<dbReference type="PANTHER" id="PTHR32089:SF112">
    <property type="entry name" value="LYSOZYME-LIKE PROTEIN-RELATED"/>
    <property type="match status" value="1"/>
</dbReference>
<sequence>MKKLKFRSIKSQLITSFIALIVIICTGVSLIALYISKKSLVATVKTTLPVMSEQLAGNIEKEINIQIKVSELLAENPKLKDENIPIKEKLDVLLAEKERAGHVSMTIEDIEGKAIDTEGKEFNVKEEESFKKALSGTSNVSDPIVSKSDGKVIVLYNVPIKNNGKVIGVLTAVREGNELSKYTDEFKFGKTGEAFMINKSGVTIADKDKDLVTSKSNDLEDVKKDPELKSIVEIEKKMVEGQTGVGEYTYKGVSDYVGYAPVKNTGWSVALDIETDEILKEVTGLKIGIAIVSVLFIISGGIIVSLISKTIIKPIKMSMEQLKTMSEGDLSKETSEEILSRKDEIGQMAKSLNVMKKSMVDMINDIKESSSSIDVQSENLSTVAQELHSSSQNISVATNDVAKGTVEQASDLVDITGILQEFSAKLDGVVNVIKEVDVNTNNIKTMADNSNKDMGNVIQSVKNVNESFNDLIVKIQNVGQNVTKINEITNLINSISEQTNLLALNAAIEAARAGESGKGFSVVADEIRKLAEQSRDSSVNISNLISEISKETGVMVGTTDTVKDELKNQEGNIYTAIKSFETITVAVDEITPKMSVATDSVENLNNSKEVILGKLESASSIAEEVSASSEEISASTQEMSESTEEISGSLNLLTDMSKKLMGNVDRFKI</sequence>
<keyword evidence="2" id="KW-1003">Cell membrane</keyword>
<gene>
    <name evidence="14" type="ORF">SAMN02745163_01441</name>
</gene>
<dbReference type="Gene3D" id="6.10.340.10">
    <property type="match status" value="1"/>
</dbReference>
<feature type="transmembrane region" description="Helical" evidence="11">
    <location>
        <begin position="287"/>
        <end position="307"/>
    </location>
</feature>
<accession>A0A1M6GZW7</accession>
<keyword evidence="6 11" id="KW-0472">Membrane</keyword>
<evidence type="ECO:0000256" key="5">
    <source>
        <dbReference type="ARBA" id="ARBA00022989"/>
    </source>
</evidence>
<dbReference type="InterPro" id="IPR003660">
    <property type="entry name" value="HAMP_dom"/>
</dbReference>
<keyword evidence="15" id="KW-1185">Reference proteome</keyword>
<protein>
    <submittedName>
        <fullName evidence="14">Methyl-accepting chemotaxis sensory transducer with Cache sensor</fullName>
    </submittedName>
</protein>
<evidence type="ECO:0000313" key="15">
    <source>
        <dbReference type="Proteomes" id="UP000184310"/>
    </source>
</evidence>
<proteinExistence type="inferred from homology"/>
<evidence type="ECO:0000256" key="1">
    <source>
        <dbReference type="ARBA" id="ARBA00004651"/>
    </source>
</evidence>